<keyword evidence="18" id="KW-1185">Reference proteome</keyword>
<feature type="domain" description="3-octaprenyl-4-hydroxybenzoate carboxy-lyase-like N-terminal" evidence="15">
    <location>
        <begin position="5"/>
        <end position="76"/>
    </location>
</feature>
<reference evidence="17 18" key="1">
    <citation type="submission" date="2018-05" db="EMBL/GenBank/DDBJ databases">
        <title>Draft genome of Methanospirillum lacunae Ki8-1.</title>
        <authorList>
            <person name="Dueholm M.S."/>
            <person name="Nielsen P.H."/>
            <person name="Bakmann L.F."/>
            <person name="Otzen D.E."/>
        </authorList>
    </citation>
    <scope>NUCLEOTIDE SEQUENCE [LARGE SCALE GENOMIC DNA]</scope>
    <source>
        <strain evidence="17 18">Ki8-1</strain>
    </source>
</reference>
<comment type="caution">
    <text evidence="17">The sequence shown here is derived from an EMBL/GenBank/DDBJ whole genome shotgun (WGS) entry which is preliminary data.</text>
</comment>
<dbReference type="Proteomes" id="UP000245657">
    <property type="component" value="Unassembled WGS sequence"/>
</dbReference>
<dbReference type="GeneID" id="97547647"/>
<organism evidence="17 18">
    <name type="scientific">Methanospirillum lacunae</name>
    <dbReference type="NCBI Taxonomy" id="668570"/>
    <lineage>
        <taxon>Archaea</taxon>
        <taxon>Methanobacteriati</taxon>
        <taxon>Methanobacteriota</taxon>
        <taxon>Stenosarchaea group</taxon>
        <taxon>Methanomicrobia</taxon>
        <taxon>Methanomicrobiales</taxon>
        <taxon>Methanospirillaceae</taxon>
        <taxon>Methanospirillum</taxon>
    </lineage>
</organism>
<gene>
    <name evidence="17" type="ORF">DK846_14640</name>
</gene>
<evidence type="ECO:0000256" key="6">
    <source>
        <dbReference type="ARBA" id="ARBA00022793"/>
    </source>
</evidence>
<evidence type="ECO:0000256" key="12">
    <source>
        <dbReference type="ARBA" id="ARBA00049754"/>
    </source>
</evidence>
<comment type="similarity">
    <text evidence="3">Belongs to the UbiD family.</text>
</comment>
<keyword evidence="8" id="KW-0414">Isoprene biosynthesis</keyword>
<evidence type="ECO:0000256" key="13">
    <source>
        <dbReference type="ARBA" id="ARBA00049936"/>
    </source>
</evidence>
<dbReference type="SUPFAM" id="SSF143968">
    <property type="entry name" value="UbiD C-terminal domain-like"/>
    <property type="match status" value="1"/>
</dbReference>
<evidence type="ECO:0000256" key="11">
    <source>
        <dbReference type="ARBA" id="ARBA00049727"/>
    </source>
</evidence>
<keyword evidence="4" id="KW-0285">Flavoprotein</keyword>
<comment type="cofactor">
    <cofactor evidence="1">
        <name>Mn(2+)</name>
        <dbReference type="ChEBI" id="CHEBI:29035"/>
    </cofactor>
</comment>
<comment type="cofactor">
    <cofactor evidence="13">
        <name>prenylated FMN</name>
        <dbReference type="ChEBI" id="CHEBI:87746"/>
    </cofactor>
</comment>
<dbReference type="EC" id="4.1.1.126" evidence="11"/>
<dbReference type="PANTHER" id="PTHR30108:SF21">
    <property type="entry name" value="4-HYDROXYBENZOATE DECARBOXYLASE"/>
    <property type="match status" value="1"/>
</dbReference>
<evidence type="ECO:0000256" key="5">
    <source>
        <dbReference type="ARBA" id="ARBA00022643"/>
    </source>
</evidence>
<dbReference type="GO" id="GO:0016831">
    <property type="term" value="F:carboxy-lyase activity"/>
    <property type="evidence" value="ECO:0007669"/>
    <property type="project" value="UniProtKB-KW"/>
</dbReference>
<dbReference type="Pfam" id="PF20695">
    <property type="entry name" value="UbiD_N"/>
    <property type="match status" value="1"/>
</dbReference>
<evidence type="ECO:0000256" key="4">
    <source>
        <dbReference type="ARBA" id="ARBA00022630"/>
    </source>
</evidence>
<name>A0A2V2MWJ1_9EURY</name>
<proteinExistence type="inferred from homology"/>
<evidence type="ECO:0000256" key="10">
    <source>
        <dbReference type="ARBA" id="ARBA00049583"/>
    </source>
</evidence>
<dbReference type="NCBIfam" id="TIGR00148">
    <property type="entry name" value="UbiD family decarboxylase"/>
    <property type="match status" value="1"/>
</dbReference>
<dbReference type="OrthoDB" id="8480at2157"/>
<dbReference type="RefSeq" id="WP_109969738.1">
    <property type="nucleotide sequence ID" value="NZ_CP176093.1"/>
</dbReference>
<evidence type="ECO:0000256" key="1">
    <source>
        <dbReference type="ARBA" id="ARBA00001936"/>
    </source>
</evidence>
<feature type="domain" description="3-octaprenyl-4-hydroxybenzoate carboxy-lyase-like Rift-related" evidence="14">
    <location>
        <begin position="93"/>
        <end position="270"/>
    </location>
</feature>
<evidence type="ECO:0000259" key="14">
    <source>
        <dbReference type="Pfam" id="PF01977"/>
    </source>
</evidence>
<comment type="pathway">
    <text evidence="2">Isoprenoid biosynthesis; isopentenyl diphosphate biosynthesis via mevalonate pathway.</text>
</comment>
<dbReference type="PANTHER" id="PTHR30108">
    <property type="entry name" value="3-OCTAPRENYL-4-HYDROXYBENZOATE CARBOXY-LYASE-RELATED"/>
    <property type="match status" value="1"/>
</dbReference>
<sequence>MRTCIDLMRNKGLVIDIHEPVSSEFEAPKRSFGTDKLLFFHNLDGKKAVMNVTASREALALALGVSADKMVPHLAACRYDGRVVEDGTISCLKPDLDQIPIMKHYPLDAGRYVCAGVVFSRYNGVENASVHRMLQSGKDKLVARLVEGRHTHTMLKQALADGTELPVAIAIGLHPLVMFASCSRVPVGMEMPFAAELLGGEIKVKTLSNGVRVPDAEIILEGFIGSETAKEGPFVDITGTYDPVRTQPVIRITGMYMKPDPIYHGILPGGDEHKILMGAPYEPLIYKAVAGVTGVTDVVLTKGGCGYLHAVVQIRKRTQGDGKNAILAAFAAHTSLKHVVIVDEDINPSDPLDVEYAIATRVRADTDTIIISGIRGSSLDPTRIGDGLNVKMGIDATMEMGREDEFIRATWEQ</sequence>
<dbReference type="InterPro" id="IPR048304">
    <property type="entry name" value="UbiD_Rift_dom"/>
</dbReference>
<keyword evidence="5" id="KW-0288">FMN</keyword>
<dbReference type="InterPro" id="IPR049381">
    <property type="entry name" value="UbiD-like_C"/>
</dbReference>
<keyword evidence="6" id="KW-0456">Lyase</keyword>
<comment type="catalytic activity">
    <reaction evidence="9">
        <text>(2E)-3-methyl-5-phosphooxypent-2-enoate + H(+) = isopentenyl phosphate + CO2</text>
        <dbReference type="Rhea" id="RHEA:78971"/>
        <dbReference type="ChEBI" id="CHEBI:15378"/>
        <dbReference type="ChEBI" id="CHEBI:16526"/>
        <dbReference type="ChEBI" id="CHEBI:65078"/>
        <dbReference type="ChEBI" id="CHEBI:229665"/>
        <dbReference type="EC" id="4.1.1.126"/>
    </reaction>
    <physiologicalReaction direction="left-to-right" evidence="9">
        <dbReference type="Rhea" id="RHEA:78972"/>
    </physiologicalReaction>
</comment>
<evidence type="ECO:0000313" key="18">
    <source>
        <dbReference type="Proteomes" id="UP000245657"/>
    </source>
</evidence>
<evidence type="ECO:0000256" key="7">
    <source>
        <dbReference type="ARBA" id="ARBA00023211"/>
    </source>
</evidence>
<dbReference type="InterPro" id="IPR002830">
    <property type="entry name" value="UbiD"/>
</dbReference>
<accession>A0A2V2MWJ1</accession>
<keyword evidence="7" id="KW-0464">Manganese</keyword>
<protein>
    <recommendedName>
        <fullName evidence="12">Anhydromevalonate phosphate decarboxylase</fullName>
        <ecNumber evidence="11">4.1.1.126</ecNumber>
    </recommendedName>
</protein>
<dbReference type="GO" id="GO:0005737">
    <property type="term" value="C:cytoplasm"/>
    <property type="evidence" value="ECO:0007669"/>
    <property type="project" value="TreeGrafter"/>
</dbReference>
<evidence type="ECO:0000256" key="2">
    <source>
        <dbReference type="ARBA" id="ARBA00005092"/>
    </source>
</evidence>
<evidence type="ECO:0000259" key="16">
    <source>
        <dbReference type="Pfam" id="PF20696"/>
    </source>
</evidence>
<evidence type="ECO:0000259" key="15">
    <source>
        <dbReference type="Pfam" id="PF20695"/>
    </source>
</evidence>
<dbReference type="Gene3D" id="3.40.1670.10">
    <property type="entry name" value="UbiD C-terminal domain-like"/>
    <property type="match status" value="1"/>
</dbReference>
<evidence type="ECO:0000256" key="3">
    <source>
        <dbReference type="ARBA" id="ARBA00010021"/>
    </source>
</evidence>
<keyword evidence="6" id="KW-0210">Decarboxylase</keyword>
<evidence type="ECO:0000256" key="9">
    <source>
        <dbReference type="ARBA" id="ARBA00049054"/>
    </source>
</evidence>
<evidence type="ECO:0000313" key="17">
    <source>
        <dbReference type="EMBL" id="PWR70625.1"/>
    </source>
</evidence>
<dbReference type="Pfam" id="PF01977">
    <property type="entry name" value="UbiD"/>
    <property type="match status" value="1"/>
</dbReference>
<dbReference type="FunFam" id="3.40.1670.10:FF:000003">
    <property type="entry name" value="Phenolic acid decarboxylase"/>
    <property type="match status" value="1"/>
</dbReference>
<feature type="domain" description="3-octaprenyl-4-hydroxybenzoate carboxy-lyase-like C-terminal" evidence="16">
    <location>
        <begin position="275"/>
        <end position="396"/>
    </location>
</feature>
<dbReference type="SUPFAM" id="SSF50475">
    <property type="entry name" value="FMN-binding split barrel"/>
    <property type="match status" value="1"/>
</dbReference>
<dbReference type="Pfam" id="PF20696">
    <property type="entry name" value="UbiD_C"/>
    <property type="match status" value="1"/>
</dbReference>
<dbReference type="AlphaFoldDB" id="A0A2V2MWJ1"/>
<evidence type="ECO:0000256" key="8">
    <source>
        <dbReference type="ARBA" id="ARBA00023229"/>
    </source>
</evidence>
<dbReference type="InterPro" id="IPR049383">
    <property type="entry name" value="UbiD-like_N"/>
</dbReference>
<dbReference type="EMBL" id="QGMY01000011">
    <property type="protein sequence ID" value="PWR70625.1"/>
    <property type="molecule type" value="Genomic_DNA"/>
</dbReference>
<comment type="function">
    <text evidence="10">Catalyzes the conversion of trans-anhydromevalonate 5-phosphate (tAHMP) into isopentenyl phosphate. Involved in the archaeal mevalonate (MVA) pathway, which provides fundamental precursors for isoprenoid biosynthesis, such as isopentenyl diphosphate (IPP) and dimethylallyl diphosphate (DMAPP).</text>
</comment>
<dbReference type="GO" id="GO:0008299">
    <property type="term" value="P:isoprenoid biosynthetic process"/>
    <property type="evidence" value="ECO:0007669"/>
    <property type="project" value="UniProtKB-KW"/>
</dbReference>